<organism evidence="9 10">
    <name type="scientific">Vitis vinifera</name>
    <name type="common">Grape</name>
    <dbReference type="NCBI Taxonomy" id="29760"/>
    <lineage>
        <taxon>Eukaryota</taxon>
        <taxon>Viridiplantae</taxon>
        <taxon>Streptophyta</taxon>
        <taxon>Embryophyta</taxon>
        <taxon>Tracheophyta</taxon>
        <taxon>Spermatophyta</taxon>
        <taxon>Magnoliopsida</taxon>
        <taxon>eudicotyledons</taxon>
        <taxon>Gunneridae</taxon>
        <taxon>Pentapetalae</taxon>
        <taxon>rosids</taxon>
        <taxon>Vitales</taxon>
        <taxon>Vitaceae</taxon>
        <taxon>Viteae</taxon>
        <taxon>Vitis</taxon>
    </lineage>
</organism>
<evidence type="ECO:0000256" key="5">
    <source>
        <dbReference type="ARBA" id="ARBA00022737"/>
    </source>
</evidence>
<dbReference type="Gene3D" id="1.50.40.10">
    <property type="entry name" value="Mitochondrial carrier domain"/>
    <property type="match status" value="1"/>
</dbReference>
<dbReference type="Pfam" id="PF00153">
    <property type="entry name" value="Mito_carr"/>
    <property type="match status" value="1"/>
</dbReference>
<evidence type="ECO:0000256" key="4">
    <source>
        <dbReference type="ARBA" id="ARBA00022692"/>
    </source>
</evidence>
<evidence type="ECO:0000256" key="6">
    <source>
        <dbReference type="ARBA" id="ARBA00022989"/>
    </source>
</evidence>
<protein>
    <submittedName>
        <fullName evidence="9">Uncharacterized protein</fullName>
    </submittedName>
</protein>
<keyword evidence="8" id="KW-0576">Peroxisome</keyword>
<name>A0ABY9BSI8_VITVI</name>
<evidence type="ECO:0000313" key="9">
    <source>
        <dbReference type="EMBL" id="WJZ85791.1"/>
    </source>
</evidence>
<proteinExistence type="inferred from homology"/>
<evidence type="ECO:0000256" key="1">
    <source>
        <dbReference type="ARBA" id="ARBA00004585"/>
    </source>
</evidence>
<evidence type="ECO:0000313" key="10">
    <source>
        <dbReference type="Proteomes" id="UP001227230"/>
    </source>
</evidence>
<keyword evidence="10" id="KW-1185">Reference proteome</keyword>
<evidence type="ECO:0000256" key="8">
    <source>
        <dbReference type="ARBA" id="ARBA00023140"/>
    </source>
</evidence>
<keyword evidence="4" id="KW-0812">Transmembrane</keyword>
<dbReference type="EMBL" id="CP126651">
    <property type="protein sequence ID" value="WJZ85791.1"/>
    <property type="molecule type" value="Genomic_DNA"/>
</dbReference>
<keyword evidence="3" id="KW-0813">Transport</keyword>
<evidence type="ECO:0000256" key="3">
    <source>
        <dbReference type="ARBA" id="ARBA00022448"/>
    </source>
</evidence>
<dbReference type="PANTHER" id="PTHR46650">
    <property type="entry name" value="PEROXISOMAL ADENINE NUCLEOTIDE TRANSPORTER 1"/>
    <property type="match status" value="1"/>
</dbReference>
<comment type="similarity">
    <text evidence="2">Belongs to the mitochondrial carrier (TC 2.A.29) family.</text>
</comment>
<evidence type="ECO:0000256" key="7">
    <source>
        <dbReference type="ARBA" id="ARBA00023136"/>
    </source>
</evidence>
<dbReference type="SUPFAM" id="SSF103506">
    <property type="entry name" value="Mitochondrial carrier"/>
    <property type="match status" value="1"/>
</dbReference>
<dbReference type="InterPro" id="IPR023395">
    <property type="entry name" value="MCP_dom_sf"/>
</dbReference>
<dbReference type="PANTHER" id="PTHR46650:SF4">
    <property type="entry name" value="PEROXISOMAL ADENINE NUCLEOTIDE CARRIER 1"/>
    <property type="match status" value="1"/>
</dbReference>
<dbReference type="Proteomes" id="UP001227230">
    <property type="component" value="Chromosome 4"/>
</dbReference>
<sequence length="146" mass="16091">MPISSLSWVISTGPQTSETKKAPQKSDKTVHGVLYGVWKREEVSGFFKGLQAQILKTALSSALLLMIKEKIAASTWEDNYRAQVQLLSLKFDCRNKGVIGPHLIMAPKAVLPNRVNEFSTCAPSVAAAPTKQELELSFPVKFHCHP</sequence>
<keyword evidence="5" id="KW-0677">Repeat</keyword>
<keyword evidence="7" id="KW-0472">Membrane</keyword>
<evidence type="ECO:0000256" key="2">
    <source>
        <dbReference type="ARBA" id="ARBA00006375"/>
    </source>
</evidence>
<gene>
    <name evidence="9" type="ORF">VitviT2T_005309</name>
</gene>
<accession>A0ABY9BSI8</accession>
<comment type="subcellular location">
    <subcellularLocation>
        <location evidence="1">Peroxisome membrane</location>
        <topology evidence="1">Multi-pass membrane protein</topology>
    </subcellularLocation>
</comment>
<dbReference type="InterPro" id="IPR018108">
    <property type="entry name" value="MCP_transmembrane"/>
</dbReference>
<keyword evidence="6" id="KW-1133">Transmembrane helix</keyword>
<dbReference type="InterPro" id="IPR045900">
    <property type="entry name" value="Peroxisomal_Ade_carrier"/>
</dbReference>
<reference evidence="9 10" key="1">
    <citation type="journal article" date="2023" name="Hortic Res">
        <title>The complete reference genome for grapevine (Vitis vinifera L.) genetics and breeding.</title>
        <authorList>
            <person name="Shi X."/>
            <person name="Cao S."/>
            <person name="Wang X."/>
            <person name="Huang S."/>
            <person name="Wang Y."/>
            <person name="Liu Z."/>
            <person name="Liu W."/>
            <person name="Leng X."/>
            <person name="Peng Y."/>
            <person name="Wang N."/>
            <person name="Wang Y."/>
            <person name="Ma Z."/>
            <person name="Xu X."/>
            <person name="Zhang F."/>
            <person name="Xue H."/>
            <person name="Zhong H."/>
            <person name="Wang Y."/>
            <person name="Zhang K."/>
            <person name="Velt A."/>
            <person name="Avia K."/>
            <person name="Holtgrawe D."/>
            <person name="Grimplet J."/>
            <person name="Matus J.T."/>
            <person name="Ware D."/>
            <person name="Wu X."/>
            <person name="Wang H."/>
            <person name="Liu C."/>
            <person name="Fang Y."/>
            <person name="Rustenholz C."/>
            <person name="Cheng Z."/>
            <person name="Xiao H."/>
            <person name="Zhou Y."/>
        </authorList>
    </citation>
    <scope>NUCLEOTIDE SEQUENCE [LARGE SCALE GENOMIC DNA]</scope>
    <source>
        <strain evidence="10">cv. Pinot noir / PN40024</strain>
        <tissue evidence="9">Leaf</tissue>
    </source>
</reference>